<evidence type="ECO:0000256" key="5">
    <source>
        <dbReference type="ARBA" id="ARBA00022741"/>
    </source>
</evidence>
<dbReference type="GO" id="GO:0000166">
    <property type="term" value="F:nucleotide binding"/>
    <property type="evidence" value="ECO:0007669"/>
    <property type="project" value="UniProtKB-KW"/>
</dbReference>
<evidence type="ECO:0000256" key="7">
    <source>
        <dbReference type="RuleBase" id="RU364050"/>
    </source>
</evidence>
<protein>
    <recommendedName>
        <fullName evidence="1 7">RNA-directed RNA polymerase</fullName>
        <ecNumber evidence="1 7">2.7.7.48</ecNumber>
    </recommendedName>
</protein>
<keyword evidence="3 7" id="KW-0808">Transferase</keyword>
<dbReference type="Proteomes" id="UP000679874">
    <property type="component" value="Genome"/>
</dbReference>
<keyword evidence="5 7" id="KW-0547">Nucleotide-binding</keyword>
<evidence type="ECO:0000256" key="3">
    <source>
        <dbReference type="ARBA" id="ARBA00022679"/>
    </source>
</evidence>
<keyword evidence="2 7" id="KW-0696">RNA-directed RNA polymerase</keyword>
<evidence type="ECO:0000256" key="4">
    <source>
        <dbReference type="ARBA" id="ARBA00022695"/>
    </source>
</evidence>
<sequence>MSHYSFDHDKTRPKPSSSVVELRNYVKGNKHLGFSKTTELQIENSLSRYDSIKRDNLFAVVMRAGCGKSHLAYKYGLLDIDEMVSDTEHDQYMDERDHIMAGKSSWSVHNNKWMNRVNKTLDLLDYSMPLIIFVHTEEAALELGARPIAFLKLSKHAHNLNIRSRKGRDGLFSVANYELPDPSDRVPNKYLCDSNSQLEAMFLRIMNISGLPVAGPFQYSKDVWNTSYSRDVPDWILRGTGTGSRTNIKELVSLFDCGKVPKECVDYYVRHSNVPTQFDFGVSMWEWIKRLAPLPQMMNDKKKFNVNDDMMDVFPPKSQKEKNRLNVTIKQLQQTFDIFGHDDIMQLCEHHVGESQVFVTSLISAWKGIVQDTKVCDLVFDWFLVNEARWSDCMKSMHSLIRTSRFFMNTEISESERQKLMYLDLLIGRGEYKIDEMKEVELRSSDTYNTKHLSYDTYLNRFTNQQYKADLDQAIQLAHNRIKLNPKKINVMSFMDFYNARASWLTKGGLVSNTLPSGMKKFVSQVIDPVANIVSEIQGRHNKKSLFEVSELWEILDNVNDKNFNITKTLIKFETGKKDRTLLPGSLAHFIVFTYVLELAEKQEQIGSVRLNAMGDVDIRYFDKKMSTGIYHVLYDWADFNEQHSADEMASVIRQLGEVVPGHADYSLFVEAIVEGMYSMGLEDRDGVLHKLWSGLFSGWRGTTWVNSTLNFCYESIALLNMERISGYSCVIYIDHGGDDIDLALSEPSLLPNFLEIMDSMLFKANKWKQMFGTRSEFFRNTVTGVRVYASQSKAIPSFIAGDWEGAGKATVKERAVSLLDQIGKLMRRGVNKEMCQGFAMSAVAHWCKVKDGEEWVNLPQEIIHGREEDGGIGMPDRNNEVWELEEKVPELNEEWYRCIIPGHKASSDYVGKLAGELDRFSIVIEQRERLAQRIAEDSYDIDTTIDREAWKKLLKFKSNIKRKHKVVEDLDDDIIYEGFMDMESTEGLDNKYNKAGRYQEFIQYLSFNNRAVSKEELAHIMSDGEVSLKAIEFQGNIYYSRLVPEFIAHRAILYCKEIINKGIVDSDIASYVYNVICSMSSRIYRHEL</sequence>
<evidence type="ECO:0000313" key="8">
    <source>
        <dbReference type="EMBL" id="QGR26538.1"/>
    </source>
</evidence>
<name>A0A650D7Z2_9VIRU</name>
<evidence type="ECO:0000256" key="2">
    <source>
        <dbReference type="ARBA" id="ARBA00022484"/>
    </source>
</evidence>
<evidence type="ECO:0000256" key="1">
    <source>
        <dbReference type="ARBA" id="ARBA00012494"/>
    </source>
</evidence>
<dbReference type="RefSeq" id="YP_010088084.1">
    <property type="nucleotide sequence ID" value="NC_055655.1"/>
</dbReference>
<keyword evidence="9" id="KW-1185">Reference proteome</keyword>
<organism evidence="8 9">
    <name type="scientific">Chrysothrix chrysovirus 1</name>
    <dbReference type="NCBI Taxonomy" id="2682569"/>
    <lineage>
        <taxon>Viruses</taxon>
        <taxon>Riboviria</taxon>
        <taxon>Orthornavirae</taxon>
        <taxon>Duplornaviricota</taxon>
        <taxon>Chrymotiviricetes</taxon>
        <taxon>Ghabrivirales</taxon>
        <taxon>Alphatotivirineae</taxon>
        <taxon>Chrysoviridae</taxon>
        <taxon>Alphachrysovirus</taxon>
        <taxon>Alphachrysovirus chrysothricis</taxon>
    </lineage>
</organism>
<evidence type="ECO:0000313" key="9">
    <source>
        <dbReference type="Proteomes" id="UP000679874"/>
    </source>
</evidence>
<accession>A0A650D7Z2</accession>
<dbReference type="GO" id="GO:0003723">
    <property type="term" value="F:RNA binding"/>
    <property type="evidence" value="ECO:0007669"/>
    <property type="project" value="InterPro"/>
</dbReference>
<keyword evidence="4 7" id="KW-0548">Nucleotidyltransferase</keyword>
<dbReference type="Pfam" id="PF02123">
    <property type="entry name" value="RdRP_4"/>
    <property type="match status" value="1"/>
</dbReference>
<evidence type="ECO:0000256" key="6">
    <source>
        <dbReference type="ARBA" id="ARBA00048744"/>
    </source>
</evidence>
<dbReference type="GO" id="GO:0006351">
    <property type="term" value="P:DNA-templated transcription"/>
    <property type="evidence" value="ECO:0007669"/>
    <property type="project" value="InterPro"/>
</dbReference>
<dbReference type="GO" id="GO:0003968">
    <property type="term" value="F:RNA-directed RNA polymerase activity"/>
    <property type="evidence" value="ECO:0007669"/>
    <property type="project" value="UniProtKB-KW"/>
</dbReference>
<keyword evidence="7" id="KW-0693">Viral RNA replication</keyword>
<reference evidence="8" key="1">
    <citation type="journal article" date="2019" name="Viruses">
        <title>Chrysoviruses Inhabited Symbiotic Fungi of Lichens.</title>
        <authorList>
            <person name="Petrzik K."/>
            <person name="Koloniuk I."/>
            <person name="Sehadova H."/>
            <person name="Sarkisova T."/>
        </authorList>
    </citation>
    <scope>NUCLEOTIDE SEQUENCE</scope>
    <source>
        <strain evidence="8">ZSH</strain>
    </source>
</reference>
<dbReference type="KEGG" id="vg:65247078"/>
<comment type="catalytic activity">
    <reaction evidence="6 7">
        <text>RNA(n) + a ribonucleoside 5'-triphosphate = RNA(n+1) + diphosphate</text>
        <dbReference type="Rhea" id="RHEA:21248"/>
        <dbReference type="Rhea" id="RHEA-COMP:14527"/>
        <dbReference type="Rhea" id="RHEA-COMP:17342"/>
        <dbReference type="ChEBI" id="CHEBI:33019"/>
        <dbReference type="ChEBI" id="CHEBI:61557"/>
        <dbReference type="ChEBI" id="CHEBI:140395"/>
        <dbReference type="EC" id="2.7.7.48"/>
    </reaction>
</comment>
<dbReference type="InterPro" id="IPR043502">
    <property type="entry name" value="DNA/RNA_pol_sf"/>
</dbReference>
<dbReference type="EMBL" id="MN625832">
    <property type="protein sequence ID" value="QGR26538.1"/>
    <property type="molecule type" value="Genomic_RNA"/>
</dbReference>
<dbReference type="EC" id="2.7.7.48" evidence="1 7"/>
<dbReference type="SUPFAM" id="SSF56672">
    <property type="entry name" value="DNA/RNA polymerases"/>
    <property type="match status" value="1"/>
</dbReference>
<dbReference type="GeneID" id="65247078"/>
<dbReference type="InterPro" id="IPR001795">
    <property type="entry name" value="RNA-dir_pol_luteovirus"/>
</dbReference>
<proteinExistence type="predicted"/>